<feature type="binding site" evidence="10">
    <location>
        <position position="395"/>
    </location>
    <ligand>
        <name>3',5'-cyclic AMP</name>
        <dbReference type="ChEBI" id="CHEBI:58165"/>
        <label>2</label>
    </ligand>
</feature>
<reference evidence="13" key="1">
    <citation type="submission" date="2023-01" db="EMBL/GenBank/DDBJ databases">
        <title>Exophiala dermititidis isolated from Cystic Fibrosis Patient.</title>
        <authorList>
            <person name="Kurbessoian T."/>
            <person name="Crocker A."/>
            <person name="Murante D."/>
            <person name="Hogan D.A."/>
            <person name="Stajich J.E."/>
        </authorList>
    </citation>
    <scope>NUCLEOTIDE SEQUENCE</scope>
    <source>
        <strain evidence="13">Ex8</strain>
    </source>
</reference>
<feature type="binding site" evidence="10">
    <location>
        <position position="283"/>
    </location>
    <ligand>
        <name>3',5'-cyclic AMP</name>
        <dbReference type="ChEBI" id="CHEBI:58165"/>
        <label>1</label>
    </ligand>
</feature>
<dbReference type="PANTHER" id="PTHR11635">
    <property type="entry name" value="CAMP-DEPENDENT PROTEIN KINASE REGULATORY CHAIN"/>
    <property type="match status" value="1"/>
</dbReference>
<dbReference type="PROSITE" id="PS00889">
    <property type="entry name" value="CNMP_BINDING_2"/>
    <property type="match status" value="2"/>
</dbReference>
<dbReference type="PROSITE" id="PS00888">
    <property type="entry name" value="CNMP_BINDING_1"/>
    <property type="match status" value="2"/>
</dbReference>
<dbReference type="SMART" id="SM00394">
    <property type="entry name" value="RIIa"/>
    <property type="match status" value="1"/>
</dbReference>
<keyword evidence="5" id="KW-0677">Repeat</keyword>
<dbReference type="PANTHER" id="PTHR11635:SF152">
    <property type="entry name" value="CAMP-DEPENDENT PROTEIN KINASE TYPE I REGULATORY SUBUNIT-RELATED"/>
    <property type="match status" value="1"/>
</dbReference>
<dbReference type="CDD" id="cd12098">
    <property type="entry name" value="DD_R_ScPKA-like"/>
    <property type="match status" value="1"/>
</dbReference>
<dbReference type="GO" id="GO:0034236">
    <property type="term" value="F:protein kinase A catalytic subunit binding"/>
    <property type="evidence" value="ECO:0007669"/>
    <property type="project" value="TreeGrafter"/>
</dbReference>
<evidence type="ECO:0000256" key="9">
    <source>
        <dbReference type="PIRNR" id="PIRNR000548"/>
    </source>
</evidence>
<feature type="domain" description="Cyclic nucleotide-binding" evidence="12">
    <location>
        <begin position="328"/>
        <end position="445"/>
    </location>
</feature>
<evidence type="ECO:0000256" key="2">
    <source>
        <dbReference type="ARBA" id="ARBA00020355"/>
    </source>
</evidence>
<evidence type="ECO:0000256" key="11">
    <source>
        <dbReference type="SAM" id="MobiDB-lite"/>
    </source>
</evidence>
<dbReference type="GO" id="GO:0033554">
    <property type="term" value="P:cellular response to stress"/>
    <property type="evidence" value="ECO:0007669"/>
    <property type="project" value="UniProtKB-ARBA"/>
</dbReference>
<dbReference type="InterPro" id="IPR050503">
    <property type="entry name" value="cAMP-dep_PK_reg_su-like"/>
</dbReference>
<dbReference type="PRINTS" id="PR00103">
    <property type="entry name" value="CAMPKINASE"/>
</dbReference>
<dbReference type="GO" id="GO:0030552">
    <property type="term" value="F:cAMP binding"/>
    <property type="evidence" value="ECO:0007669"/>
    <property type="project" value="UniProtKB-KW"/>
</dbReference>
<organism evidence="13 14">
    <name type="scientific">Exophiala dermatitidis</name>
    <name type="common">Black yeast-like fungus</name>
    <name type="synonym">Wangiella dermatitidis</name>
    <dbReference type="NCBI Taxonomy" id="5970"/>
    <lineage>
        <taxon>Eukaryota</taxon>
        <taxon>Fungi</taxon>
        <taxon>Dikarya</taxon>
        <taxon>Ascomycota</taxon>
        <taxon>Pezizomycotina</taxon>
        <taxon>Eurotiomycetes</taxon>
        <taxon>Chaetothyriomycetidae</taxon>
        <taxon>Chaetothyriales</taxon>
        <taxon>Herpotrichiellaceae</taxon>
        <taxon>Exophiala</taxon>
    </lineage>
</organism>
<dbReference type="Gene3D" id="2.60.120.10">
    <property type="entry name" value="Jelly Rolls"/>
    <property type="match status" value="2"/>
</dbReference>
<dbReference type="InterPro" id="IPR003117">
    <property type="entry name" value="cAMP_dep_PK_reg_su_I/II_a/b"/>
</dbReference>
<dbReference type="AlphaFoldDB" id="A0AAN6IT62"/>
<evidence type="ECO:0000313" key="14">
    <source>
        <dbReference type="Proteomes" id="UP001161757"/>
    </source>
</evidence>
<gene>
    <name evidence="13" type="ORF">HRR80_006695</name>
</gene>
<sequence length="456" mass="49263">MSLPAPHQAVVDALIQDLLQAKPDDPLQHCANYFNRQLEIERAAWKKSASSTSDGRRTMADTASPFDSRSPFAAKNVISIEEEDEERDTFGSPTDPTSKSRASERSPFGGSGFGAAAGAGASGGLFGNWGGHAATTESETPGQQPLPNNYAAGRRTSVSAESMQPDADSGNWKPPKHPKTPEQYERLKHAVANNFLFSSLDEESFHLVLDALVEKSIPAPNIKVITQGDEGDYFYVVESGEFDIYINPSGTVESGPEGLGNKVGTIGPGGSFGELALMYNAPRAATVVSASKGGLLWALDRVTFRRILMDNAFQKRKMYESFLEEVPLLSSLKPYERAKIADALETVKFAAGTNIITEGEPGDSFYLLEAGEAAAYKQGIDGPVKEYKRGDFFGELALLDDKPRAASVVAKTDVKVAKLGREGFKRLLGPVESIMRREEYDAGESLDPLSQHKTVT</sequence>
<proteinExistence type="inferred from homology"/>
<comment type="caution">
    <text evidence="13">The sequence shown here is derived from an EMBL/GenBank/DDBJ whole genome shotgun (WGS) entry which is preliminary data.</text>
</comment>
<dbReference type="GO" id="GO:0005952">
    <property type="term" value="C:cAMP-dependent protein kinase complex"/>
    <property type="evidence" value="ECO:0007669"/>
    <property type="project" value="InterPro"/>
</dbReference>
<feature type="binding site" evidence="10">
    <location>
        <position position="274"/>
    </location>
    <ligand>
        <name>3',5'-cyclic AMP</name>
        <dbReference type="ChEBI" id="CHEBI:58165"/>
        <label>1</label>
    </ligand>
</feature>
<evidence type="ECO:0000259" key="12">
    <source>
        <dbReference type="PROSITE" id="PS50042"/>
    </source>
</evidence>
<evidence type="ECO:0000256" key="8">
    <source>
        <dbReference type="ARBA" id="ARBA00025979"/>
    </source>
</evidence>
<evidence type="ECO:0000256" key="6">
    <source>
        <dbReference type="ARBA" id="ARBA00022741"/>
    </source>
</evidence>
<keyword evidence="3" id="KW-0597">Phosphoprotein</keyword>
<dbReference type="PROSITE" id="PS50042">
    <property type="entry name" value="CNMP_BINDING_3"/>
    <property type="match status" value="2"/>
</dbReference>
<evidence type="ECO:0000256" key="4">
    <source>
        <dbReference type="ARBA" id="ARBA00022566"/>
    </source>
</evidence>
<dbReference type="Proteomes" id="UP001161757">
    <property type="component" value="Unassembled WGS sequence"/>
</dbReference>
<evidence type="ECO:0000256" key="7">
    <source>
        <dbReference type="ARBA" id="ARBA00023149"/>
    </source>
</evidence>
<dbReference type="Pfam" id="PF00027">
    <property type="entry name" value="cNMP_binding"/>
    <property type="match status" value="2"/>
</dbReference>
<dbReference type="Pfam" id="PF02197">
    <property type="entry name" value="RIIa"/>
    <property type="match status" value="1"/>
</dbReference>
<dbReference type="InterPro" id="IPR018490">
    <property type="entry name" value="cNMP-bd_dom_sf"/>
</dbReference>
<evidence type="ECO:0000256" key="10">
    <source>
        <dbReference type="PIRSR" id="PIRSR000548-1"/>
    </source>
</evidence>
<dbReference type="EMBL" id="JAJGCB010000014">
    <property type="protein sequence ID" value="KAJ8989458.1"/>
    <property type="molecule type" value="Genomic_DNA"/>
</dbReference>
<dbReference type="InterPro" id="IPR014710">
    <property type="entry name" value="RmlC-like_jellyroll"/>
</dbReference>
<keyword evidence="6 9" id="KW-0547">Nucleotide-binding</keyword>
<comment type="similarity">
    <text evidence="1 9">Belongs to the cAMP-dependent kinase regulatory chain family.</text>
</comment>
<dbReference type="InterPro" id="IPR012198">
    <property type="entry name" value="cAMP_dep_PK_reg_su"/>
</dbReference>
<evidence type="ECO:0000256" key="1">
    <source>
        <dbReference type="ARBA" id="ARBA00005753"/>
    </source>
</evidence>
<dbReference type="InterPro" id="IPR018488">
    <property type="entry name" value="cNMP-bd_CS"/>
</dbReference>
<evidence type="ECO:0000256" key="3">
    <source>
        <dbReference type="ARBA" id="ARBA00022553"/>
    </source>
</evidence>
<dbReference type="PIRSF" id="PIRSF000548">
    <property type="entry name" value="PK_regulatory"/>
    <property type="match status" value="1"/>
</dbReference>
<dbReference type="InterPro" id="IPR000595">
    <property type="entry name" value="cNMP-bd_dom"/>
</dbReference>
<feature type="compositionally biased region" description="Polar residues" evidence="11">
    <location>
        <begin position="135"/>
        <end position="147"/>
    </location>
</feature>
<name>A0AAN6IT62_EXODE</name>
<evidence type="ECO:0000313" key="13">
    <source>
        <dbReference type="EMBL" id="KAJ8989458.1"/>
    </source>
</evidence>
<feature type="domain" description="Cyclic nucleotide-binding" evidence="12">
    <location>
        <begin position="196"/>
        <end position="325"/>
    </location>
</feature>
<feature type="region of interest" description="Disordered" evidence="11">
    <location>
        <begin position="128"/>
        <end position="181"/>
    </location>
</feature>
<dbReference type="SUPFAM" id="SSF51206">
    <property type="entry name" value="cAMP-binding domain-like"/>
    <property type="match status" value="2"/>
</dbReference>
<feature type="compositionally biased region" description="Polar residues" evidence="11">
    <location>
        <begin position="91"/>
        <end position="100"/>
    </location>
</feature>
<dbReference type="GO" id="GO:0005829">
    <property type="term" value="C:cytosol"/>
    <property type="evidence" value="ECO:0007669"/>
    <property type="project" value="TreeGrafter"/>
</dbReference>
<keyword evidence="4 9" id="KW-0116">cAMP-binding</keyword>
<keyword evidence="7 9" id="KW-0114">cAMP</keyword>
<dbReference type="FunFam" id="2.60.120.10:FF:000006">
    <property type="entry name" value="cAMP-dependent protein kinase type I-alpha regulatory subunit"/>
    <property type="match status" value="1"/>
</dbReference>
<evidence type="ECO:0000256" key="5">
    <source>
        <dbReference type="ARBA" id="ARBA00022737"/>
    </source>
</evidence>
<dbReference type="SMART" id="SM00100">
    <property type="entry name" value="cNMP"/>
    <property type="match status" value="2"/>
</dbReference>
<feature type="region of interest" description="Disordered" evidence="11">
    <location>
        <begin position="46"/>
        <end position="114"/>
    </location>
</feature>
<dbReference type="FunFam" id="2.60.120.10:FF:000039">
    <property type="entry name" value="cAMP-dependent protein kinase regulatory subunit"/>
    <property type="match status" value="1"/>
</dbReference>
<protein>
    <recommendedName>
        <fullName evidence="2 9">cAMP-dependent protein kinase regulatory subunit</fullName>
    </recommendedName>
</protein>
<comment type="subunit">
    <text evidence="8 9">Tetramer, composed of 2 regulatory (R) and 2 catalytic (C) subunits. In the presence of cAMP it dissociates into 2 active monomeric C subunits and an R dimer.</text>
</comment>
<feature type="binding site" evidence="10">
    <location>
        <position position="404"/>
    </location>
    <ligand>
        <name>3',5'-cyclic AMP</name>
        <dbReference type="ChEBI" id="CHEBI:58165"/>
        <label>2</label>
    </ligand>
</feature>
<accession>A0AAN6IT62</accession>
<dbReference type="CDD" id="cd00038">
    <property type="entry name" value="CAP_ED"/>
    <property type="match status" value="2"/>
</dbReference>
<dbReference type="GO" id="GO:0005634">
    <property type="term" value="C:nucleus"/>
    <property type="evidence" value="ECO:0007669"/>
    <property type="project" value="TreeGrafter"/>
</dbReference>
<dbReference type="GO" id="GO:0004862">
    <property type="term" value="F:cAMP-dependent protein kinase inhibitor activity"/>
    <property type="evidence" value="ECO:0007669"/>
    <property type="project" value="TreeGrafter"/>
</dbReference>